<sequence>MPAGHGRFPRPRSHRRWPQLSMAGPELERVRDREKSRDGSGRLRPRDRDRRRDDWVDTRGQDSSRVGLRPDDPRRETQPRDLSQVATATSTRNRGYRGHDSGWFGSGPPGLELRLVSVAREARPLPCPRPTCLSAASFSRWQQPSAGQRLPAATRCPKTIALMTLMIFHVSHDELVK</sequence>
<dbReference type="EMBL" id="PGOL01000727">
    <property type="protein sequence ID" value="PKI65810.1"/>
    <property type="molecule type" value="Genomic_DNA"/>
</dbReference>
<comment type="caution">
    <text evidence="2">The sequence shown here is derived from an EMBL/GenBank/DDBJ whole genome shotgun (WGS) entry which is preliminary data.</text>
</comment>
<reference evidence="2 3" key="1">
    <citation type="submission" date="2017-11" db="EMBL/GenBank/DDBJ databases">
        <title>De-novo sequencing of pomegranate (Punica granatum L.) genome.</title>
        <authorList>
            <person name="Akparov Z."/>
            <person name="Amiraslanov A."/>
            <person name="Hajiyeva S."/>
            <person name="Abbasov M."/>
            <person name="Kaur K."/>
            <person name="Hamwieh A."/>
            <person name="Solovyev V."/>
            <person name="Salamov A."/>
            <person name="Braich B."/>
            <person name="Kosarev P."/>
            <person name="Mahmoud A."/>
            <person name="Hajiyev E."/>
            <person name="Babayeva S."/>
            <person name="Izzatullayeva V."/>
            <person name="Mammadov A."/>
            <person name="Mammadov A."/>
            <person name="Sharifova S."/>
            <person name="Ojaghi J."/>
            <person name="Eynullazada K."/>
            <person name="Bayramov B."/>
            <person name="Abdulazimova A."/>
            <person name="Shahmuradov I."/>
        </authorList>
    </citation>
    <scope>NUCLEOTIDE SEQUENCE [LARGE SCALE GENOMIC DNA]</scope>
    <source>
        <strain evidence="3">cv. AG2017</strain>
        <tissue evidence="2">Leaf</tissue>
    </source>
</reference>
<dbReference type="AlphaFoldDB" id="A0A2I0KCA9"/>
<proteinExistence type="predicted"/>
<feature type="compositionally biased region" description="Basic residues" evidence="1">
    <location>
        <begin position="7"/>
        <end position="17"/>
    </location>
</feature>
<organism evidence="2 3">
    <name type="scientific">Punica granatum</name>
    <name type="common">Pomegranate</name>
    <dbReference type="NCBI Taxonomy" id="22663"/>
    <lineage>
        <taxon>Eukaryota</taxon>
        <taxon>Viridiplantae</taxon>
        <taxon>Streptophyta</taxon>
        <taxon>Embryophyta</taxon>
        <taxon>Tracheophyta</taxon>
        <taxon>Spermatophyta</taxon>
        <taxon>Magnoliopsida</taxon>
        <taxon>eudicotyledons</taxon>
        <taxon>Gunneridae</taxon>
        <taxon>Pentapetalae</taxon>
        <taxon>rosids</taxon>
        <taxon>malvids</taxon>
        <taxon>Myrtales</taxon>
        <taxon>Lythraceae</taxon>
        <taxon>Punica</taxon>
    </lineage>
</organism>
<dbReference type="Proteomes" id="UP000233551">
    <property type="component" value="Unassembled WGS sequence"/>
</dbReference>
<evidence type="ECO:0000313" key="3">
    <source>
        <dbReference type="Proteomes" id="UP000233551"/>
    </source>
</evidence>
<evidence type="ECO:0000313" key="2">
    <source>
        <dbReference type="EMBL" id="PKI65810.1"/>
    </source>
</evidence>
<gene>
    <name evidence="2" type="ORF">CRG98_013794</name>
</gene>
<name>A0A2I0KCA9_PUNGR</name>
<protein>
    <submittedName>
        <fullName evidence="2">Uncharacterized protein</fullName>
    </submittedName>
</protein>
<feature type="compositionally biased region" description="Polar residues" evidence="1">
    <location>
        <begin position="80"/>
        <end position="93"/>
    </location>
</feature>
<keyword evidence="3" id="KW-1185">Reference proteome</keyword>
<feature type="region of interest" description="Disordered" evidence="1">
    <location>
        <begin position="1"/>
        <end position="104"/>
    </location>
</feature>
<feature type="compositionally biased region" description="Basic and acidic residues" evidence="1">
    <location>
        <begin position="26"/>
        <end position="79"/>
    </location>
</feature>
<evidence type="ECO:0000256" key="1">
    <source>
        <dbReference type="SAM" id="MobiDB-lite"/>
    </source>
</evidence>
<accession>A0A2I0KCA9</accession>